<dbReference type="AlphaFoldDB" id="A0A0C2D869"/>
<gene>
    <name evidence="2" type="ORF">ANCDUO_03810</name>
</gene>
<evidence type="ECO:0000313" key="2">
    <source>
        <dbReference type="EMBL" id="KIH65863.1"/>
    </source>
</evidence>
<organism evidence="2 3">
    <name type="scientific">Ancylostoma duodenale</name>
    <dbReference type="NCBI Taxonomy" id="51022"/>
    <lineage>
        <taxon>Eukaryota</taxon>
        <taxon>Metazoa</taxon>
        <taxon>Ecdysozoa</taxon>
        <taxon>Nematoda</taxon>
        <taxon>Chromadorea</taxon>
        <taxon>Rhabditida</taxon>
        <taxon>Rhabditina</taxon>
        <taxon>Rhabditomorpha</taxon>
        <taxon>Strongyloidea</taxon>
        <taxon>Ancylostomatidae</taxon>
        <taxon>Ancylostomatinae</taxon>
        <taxon>Ancylostoma</taxon>
    </lineage>
</organism>
<proteinExistence type="predicted"/>
<dbReference type="Proteomes" id="UP000054047">
    <property type="component" value="Unassembled WGS sequence"/>
</dbReference>
<name>A0A0C2D869_9BILA</name>
<dbReference type="OrthoDB" id="5878436at2759"/>
<feature type="compositionally biased region" description="Polar residues" evidence="1">
    <location>
        <begin position="22"/>
        <end position="32"/>
    </location>
</feature>
<evidence type="ECO:0000313" key="3">
    <source>
        <dbReference type="Proteomes" id="UP000054047"/>
    </source>
</evidence>
<feature type="region of interest" description="Disordered" evidence="1">
    <location>
        <begin position="22"/>
        <end position="67"/>
    </location>
</feature>
<accession>A0A0C2D869</accession>
<dbReference type="EMBL" id="KN727363">
    <property type="protein sequence ID" value="KIH65863.1"/>
    <property type="molecule type" value="Genomic_DNA"/>
</dbReference>
<protein>
    <submittedName>
        <fullName evidence="2">Uncharacterized protein</fullName>
    </submittedName>
</protein>
<evidence type="ECO:0000256" key="1">
    <source>
        <dbReference type="SAM" id="MobiDB-lite"/>
    </source>
</evidence>
<sequence>MTAVIVMDDSEKRCLLTPNSLSDSRQNFSFAQSAPDVQDETAPSPEAQDTPRTQTPNLFLNCPLIYR</sequence>
<keyword evidence="3" id="KW-1185">Reference proteome</keyword>
<reference evidence="2 3" key="1">
    <citation type="submission" date="2013-12" db="EMBL/GenBank/DDBJ databases">
        <title>Draft genome of the parsitic nematode Ancylostoma duodenale.</title>
        <authorList>
            <person name="Mitreva M."/>
        </authorList>
    </citation>
    <scope>NUCLEOTIDE SEQUENCE [LARGE SCALE GENOMIC DNA]</scope>
    <source>
        <strain evidence="2 3">Zhejiang</strain>
    </source>
</reference>